<dbReference type="SUPFAM" id="SSF57756">
    <property type="entry name" value="Retrovirus zinc finger-like domains"/>
    <property type="match status" value="4"/>
</dbReference>
<proteinExistence type="predicted"/>
<feature type="region of interest" description="Disordered" evidence="2">
    <location>
        <begin position="358"/>
        <end position="379"/>
    </location>
</feature>
<dbReference type="PANTHER" id="PTHR23002">
    <property type="entry name" value="ZINC FINGER CCHC DOMAIN CONTAINING PROTEIN"/>
    <property type="match status" value="1"/>
</dbReference>
<comment type="caution">
    <text evidence="4">The sequence shown here is derived from an EMBL/GenBank/DDBJ whole genome shotgun (WGS) entry which is preliminary data.</text>
</comment>
<evidence type="ECO:0000256" key="2">
    <source>
        <dbReference type="SAM" id="MobiDB-lite"/>
    </source>
</evidence>
<evidence type="ECO:0000256" key="1">
    <source>
        <dbReference type="PROSITE-ProRule" id="PRU00047"/>
    </source>
</evidence>
<feature type="domain" description="CCHC-type" evidence="3">
    <location>
        <begin position="63"/>
        <end position="77"/>
    </location>
</feature>
<accession>A0A9Q0BGV1</accession>
<sequence length="400" mass="44817">MVDTWNTSDDAQTWNTGNEIEDQPIKSVGDAEEQVFDDSRACYHCGETGHKGRDCPTKPSMVCRRCNEEGHMAKECPVPQTCRRCGNEGHMSKECTMVPPVDRSHIADKSVEEAWDGIEEAVKEKDIDDLVIAFQEYVKAILVEFPETTYRSLQKGFNQRGLSVFLIALEIEVEPSFTNADLQGNTDKKYTVSVRLSDKPRRPREREGWPENMDEILQRLDDAGERVPSHKRQCFNCNEWGHGSRDCPEPKTERSREIITCPNCNEDGHRLLYCKQPRVDKNACRNCGDSGHRASECTEPPNMDNVECRKCGEMGHYSKACEKPETCLNCGEEGHKFFGCPKPKDFCKEKGHTKARCPQADGEAGGDAPAYDDAGAIDEGNDFAGGSAFDVVDEVEADGW</sequence>
<reference evidence="4" key="1">
    <citation type="journal article" date="2021" name="J Fungi (Basel)">
        <title>Genomic and Metabolomic Analyses of the Marine Fungus Emericellopsis cladophorae: Insights into Saltwater Adaptability Mechanisms and Its Biosynthetic Potential.</title>
        <authorList>
            <person name="Goncalves M.F.M."/>
            <person name="Hilario S."/>
            <person name="Van de Peer Y."/>
            <person name="Esteves A.C."/>
            <person name="Alves A."/>
        </authorList>
    </citation>
    <scope>NUCLEOTIDE SEQUENCE</scope>
    <source>
        <strain evidence="4">MUM 19.33</strain>
    </source>
</reference>
<dbReference type="PROSITE" id="PS50158">
    <property type="entry name" value="ZF_CCHC"/>
    <property type="match status" value="7"/>
</dbReference>
<gene>
    <name evidence="4" type="ORF">J7T54_006416</name>
</gene>
<dbReference type="InterPro" id="IPR001878">
    <property type="entry name" value="Znf_CCHC"/>
</dbReference>
<dbReference type="GO" id="GO:0008270">
    <property type="term" value="F:zinc ion binding"/>
    <property type="evidence" value="ECO:0007669"/>
    <property type="project" value="UniProtKB-KW"/>
</dbReference>
<name>A0A9Q0BGV1_9HYPO</name>
<dbReference type="EMBL" id="JAGIXG020000004">
    <property type="protein sequence ID" value="KAI6784371.1"/>
    <property type="molecule type" value="Genomic_DNA"/>
</dbReference>
<dbReference type="Pfam" id="PF00098">
    <property type="entry name" value="zf-CCHC"/>
    <property type="match status" value="6"/>
</dbReference>
<feature type="compositionally biased region" description="Low complexity" evidence="2">
    <location>
        <begin position="360"/>
        <end position="374"/>
    </location>
</feature>
<feature type="domain" description="CCHC-type" evidence="3">
    <location>
        <begin position="234"/>
        <end position="249"/>
    </location>
</feature>
<keyword evidence="1" id="KW-0863">Zinc-finger</keyword>
<feature type="compositionally biased region" description="Polar residues" evidence="2">
    <location>
        <begin position="1"/>
        <end position="18"/>
    </location>
</feature>
<protein>
    <recommendedName>
        <fullName evidence="3">CCHC-type domain-containing protein</fullName>
    </recommendedName>
</protein>
<dbReference type="Proteomes" id="UP001055219">
    <property type="component" value="Unassembled WGS sequence"/>
</dbReference>
<keyword evidence="1" id="KW-0479">Metal-binding</keyword>
<feature type="domain" description="CCHC-type" evidence="3">
    <location>
        <begin position="42"/>
        <end position="56"/>
    </location>
</feature>
<reference evidence="4" key="2">
    <citation type="submission" date="2022-07" db="EMBL/GenBank/DDBJ databases">
        <authorList>
            <person name="Goncalves M.F.M."/>
            <person name="Hilario S."/>
            <person name="Van De Peer Y."/>
            <person name="Esteves A.C."/>
            <person name="Alves A."/>
        </authorList>
    </citation>
    <scope>NUCLEOTIDE SEQUENCE</scope>
    <source>
        <strain evidence="4">MUM 19.33</strain>
    </source>
</reference>
<dbReference type="AlphaFoldDB" id="A0A9Q0BGV1"/>
<dbReference type="GeneID" id="75832894"/>
<feature type="domain" description="CCHC-type" evidence="3">
    <location>
        <begin position="308"/>
        <end position="323"/>
    </location>
</feature>
<feature type="domain" description="CCHC-type" evidence="3">
    <location>
        <begin position="284"/>
        <end position="299"/>
    </location>
</feature>
<dbReference type="InterPro" id="IPR036875">
    <property type="entry name" value="Znf_CCHC_sf"/>
</dbReference>
<evidence type="ECO:0000313" key="4">
    <source>
        <dbReference type="EMBL" id="KAI6784371.1"/>
    </source>
</evidence>
<organism evidence="4 5">
    <name type="scientific">Emericellopsis cladophorae</name>
    <dbReference type="NCBI Taxonomy" id="2686198"/>
    <lineage>
        <taxon>Eukaryota</taxon>
        <taxon>Fungi</taxon>
        <taxon>Dikarya</taxon>
        <taxon>Ascomycota</taxon>
        <taxon>Pezizomycotina</taxon>
        <taxon>Sordariomycetes</taxon>
        <taxon>Hypocreomycetidae</taxon>
        <taxon>Hypocreales</taxon>
        <taxon>Bionectriaceae</taxon>
        <taxon>Emericellopsis</taxon>
    </lineage>
</organism>
<dbReference type="InterPro" id="IPR051714">
    <property type="entry name" value="Znf_CCHC_NABP"/>
</dbReference>
<dbReference type="SMART" id="SM00343">
    <property type="entry name" value="ZnF_C2HC"/>
    <property type="match status" value="9"/>
</dbReference>
<dbReference type="OrthoDB" id="8026949at2759"/>
<feature type="region of interest" description="Disordered" evidence="2">
    <location>
        <begin position="191"/>
        <end position="210"/>
    </location>
</feature>
<keyword evidence="5" id="KW-1185">Reference proteome</keyword>
<dbReference type="RefSeq" id="XP_051365227.1">
    <property type="nucleotide sequence ID" value="XM_051502844.1"/>
</dbReference>
<keyword evidence="1" id="KW-0862">Zinc</keyword>
<evidence type="ECO:0000259" key="3">
    <source>
        <dbReference type="PROSITE" id="PS50158"/>
    </source>
</evidence>
<dbReference type="GO" id="GO:0003676">
    <property type="term" value="F:nucleic acid binding"/>
    <property type="evidence" value="ECO:0007669"/>
    <property type="project" value="InterPro"/>
</dbReference>
<feature type="region of interest" description="Disordered" evidence="2">
    <location>
        <begin position="1"/>
        <end position="24"/>
    </location>
</feature>
<feature type="domain" description="CCHC-type" evidence="3">
    <location>
        <begin position="82"/>
        <end position="95"/>
    </location>
</feature>
<feature type="domain" description="CCHC-type" evidence="3">
    <location>
        <begin position="327"/>
        <end position="342"/>
    </location>
</feature>
<evidence type="ECO:0000313" key="5">
    <source>
        <dbReference type="Proteomes" id="UP001055219"/>
    </source>
</evidence>
<dbReference type="Gene3D" id="4.10.60.10">
    <property type="entry name" value="Zinc finger, CCHC-type"/>
    <property type="match status" value="6"/>
</dbReference>
<feature type="compositionally biased region" description="Basic and acidic residues" evidence="2">
    <location>
        <begin position="191"/>
        <end position="209"/>
    </location>
</feature>